<evidence type="ECO:0000256" key="1">
    <source>
        <dbReference type="SAM" id="Coils"/>
    </source>
</evidence>
<evidence type="ECO:0008006" key="4">
    <source>
        <dbReference type="Google" id="ProtNLM"/>
    </source>
</evidence>
<evidence type="ECO:0000313" key="2">
    <source>
        <dbReference type="EMBL" id="VEU62300.1"/>
    </source>
</evidence>
<feature type="coiled-coil region" evidence="1">
    <location>
        <begin position="249"/>
        <end position="328"/>
    </location>
</feature>
<dbReference type="AlphaFoldDB" id="A0AAJ5TD16"/>
<reference evidence="2 3" key="1">
    <citation type="submission" date="2019-01" db="EMBL/GenBank/DDBJ databases">
        <authorList>
            <consortium name="Pathogen Informatics"/>
        </authorList>
    </citation>
    <scope>NUCLEOTIDE SEQUENCE [LARGE SCALE GENOMIC DNA]</scope>
    <source>
        <strain evidence="2 3">NCTC10125</strain>
    </source>
</reference>
<gene>
    <name evidence="2" type="ORF">NCTC10125_00640</name>
</gene>
<name>A0AAJ5TD16_9BACT</name>
<keyword evidence="1" id="KW-0175">Coiled coil</keyword>
<sequence>MWKNKNKIKILIFPKLSFFLPTLLFTSCFKIDLNFMNSNNKNKKNYDSEREKPFVFESIMKGLSKNQRKPTTKFKGIFTEKEIENLQIGQINEQQYFGFEEVLVKFFNTLNDQGELKKKELLFTYLKKRIESANLKINLGIKDDKEYINQKNPSVEIVHPFFDDVNDRIFYNEQLELFESDKNLEKYLDKKKKYLFIEENFIKEKKQWNPVIKLIFQLNMARFHLDFIEITQNMIKNIIISIIDFVINLENTKREEKKIETEIDNLFEQKRKIEIEMSKENIQELKPEEKVKLKEENSKKLEKVSEKIKDKKEKLEKIKQKNLQILKTNVKKISDFLTKFFDPIFHYSMKSDYVFQNEFDLRVNNQLAFSKFFEFFTKNLKEKLIEYNIDSPFSILGKEKKQLIEKYFLQLI</sequence>
<dbReference type="EMBL" id="LR214971">
    <property type="protein sequence ID" value="VEU62300.1"/>
    <property type="molecule type" value="Genomic_DNA"/>
</dbReference>
<organism evidence="2 3">
    <name type="scientific">Mesomycoplasma dispar</name>
    <dbReference type="NCBI Taxonomy" id="86660"/>
    <lineage>
        <taxon>Bacteria</taxon>
        <taxon>Bacillati</taxon>
        <taxon>Mycoplasmatota</taxon>
        <taxon>Mycoplasmoidales</taxon>
        <taxon>Metamycoplasmataceae</taxon>
        <taxon>Mesomycoplasma</taxon>
    </lineage>
</organism>
<accession>A0AAJ5TD16</accession>
<dbReference type="Proteomes" id="UP000289629">
    <property type="component" value="Chromosome"/>
</dbReference>
<evidence type="ECO:0000313" key="3">
    <source>
        <dbReference type="Proteomes" id="UP000289629"/>
    </source>
</evidence>
<dbReference type="PROSITE" id="PS51257">
    <property type="entry name" value="PROKAR_LIPOPROTEIN"/>
    <property type="match status" value="1"/>
</dbReference>
<proteinExistence type="predicted"/>
<protein>
    <recommendedName>
        <fullName evidence="4">Lipoprotein</fullName>
    </recommendedName>
</protein>